<keyword evidence="3" id="KW-1185">Reference proteome</keyword>
<dbReference type="EMBL" id="OX597816">
    <property type="protein sequence ID" value="CAI9719030.1"/>
    <property type="molecule type" value="Genomic_DNA"/>
</dbReference>
<feature type="transmembrane region" description="Helical" evidence="1">
    <location>
        <begin position="87"/>
        <end position="112"/>
    </location>
</feature>
<keyword evidence="1" id="KW-0812">Transmembrane</keyword>
<protein>
    <submittedName>
        <fullName evidence="2">Uncharacterized protein</fullName>
    </submittedName>
</protein>
<evidence type="ECO:0000256" key="1">
    <source>
        <dbReference type="SAM" id="Phobius"/>
    </source>
</evidence>
<reference evidence="2" key="1">
    <citation type="submission" date="2023-08" db="EMBL/GenBank/DDBJ databases">
        <authorList>
            <person name="Alioto T."/>
            <person name="Alioto T."/>
            <person name="Gomez Garrido J."/>
        </authorList>
    </citation>
    <scope>NUCLEOTIDE SEQUENCE</scope>
</reference>
<dbReference type="Proteomes" id="UP001162480">
    <property type="component" value="Chromosome 3"/>
</dbReference>
<gene>
    <name evidence="2" type="ORF">OCTVUL_1B029663</name>
</gene>
<dbReference type="PROSITE" id="PS51257">
    <property type="entry name" value="PROKAR_LIPOPROTEIN"/>
    <property type="match status" value="1"/>
</dbReference>
<sequence>MSKTEKINNFQILTFHVKFSFIVQSVSVGLLTACLPSMKTYMATGTELIPESTNADCNYPMLCFNSIKTQSLYLVILSMTIRIRTSIILSLIISNFIHNSVFIFLKGFVFVFNHDVITDLDFKVVIYQTLNS</sequence>
<evidence type="ECO:0000313" key="2">
    <source>
        <dbReference type="EMBL" id="CAI9719030.1"/>
    </source>
</evidence>
<accession>A0AA36F0H2</accession>
<dbReference type="AlphaFoldDB" id="A0AA36F0H2"/>
<organism evidence="2 3">
    <name type="scientific">Octopus vulgaris</name>
    <name type="common">Common octopus</name>
    <dbReference type="NCBI Taxonomy" id="6645"/>
    <lineage>
        <taxon>Eukaryota</taxon>
        <taxon>Metazoa</taxon>
        <taxon>Spiralia</taxon>
        <taxon>Lophotrochozoa</taxon>
        <taxon>Mollusca</taxon>
        <taxon>Cephalopoda</taxon>
        <taxon>Coleoidea</taxon>
        <taxon>Octopodiformes</taxon>
        <taxon>Octopoda</taxon>
        <taxon>Incirrata</taxon>
        <taxon>Octopodidae</taxon>
        <taxon>Octopus</taxon>
    </lineage>
</organism>
<evidence type="ECO:0000313" key="3">
    <source>
        <dbReference type="Proteomes" id="UP001162480"/>
    </source>
</evidence>
<keyword evidence="1" id="KW-1133">Transmembrane helix</keyword>
<keyword evidence="1" id="KW-0472">Membrane</keyword>
<proteinExistence type="predicted"/>
<name>A0AA36F0H2_OCTVU</name>